<dbReference type="EMBL" id="JAKJPO010000003">
    <property type="protein sequence ID" value="MCF7221433.1"/>
    <property type="molecule type" value="Genomic_DNA"/>
</dbReference>
<comment type="caution">
    <text evidence="1">The sequence shown here is derived from an EMBL/GenBank/DDBJ whole genome shotgun (WGS) entry which is preliminary data.</text>
</comment>
<dbReference type="Proteomes" id="UP001430796">
    <property type="component" value="Unassembled WGS sequence"/>
</dbReference>
<keyword evidence="2" id="KW-1185">Reference proteome</keyword>
<organism evidence="1 2">
    <name type="scientific">Marilutibacter chinensis</name>
    <dbReference type="NCBI Taxonomy" id="2912247"/>
    <lineage>
        <taxon>Bacteria</taxon>
        <taxon>Pseudomonadati</taxon>
        <taxon>Pseudomonadota</taxon>
        <taxon>Gammaproteobacteria</taxon>
        <taxon>Lysobacterales</taxon>
        <taxon>Lysobacteraceae</taxon>
        <taxon>Marilutibacter</taxon>
    </lineage>
</organism>
<evidence type="ECO:0000313" key="2">
    <source>
        <dbReference type="Proteomes" id="UP001430796"/>
    </source>
</evidence>
<gene>
    <name evidence="1" type="ORF">L3V18_06455</name>
</gene>
<accession>A0ABS9HT08</accession>
<reference evidence="1" key="1">
    <citation type="submission" date="2022-01" db="EMBL/GenBank/DDBJ databases">
        <title>Lysobacter chinensis sp. nov., a bacterium isolated from cow dung compost.</title>
        <authorList>
            <person name="Liu Y."/>
        </authorList>
    </citation>
    <scope>NUCLEOTIDE SEQUENCE</scope>
    <source>
        <strain evidence="1">TLK-CK17</strain>
    </source>
</reference>
<evidence type="ECO:0000313" key="1">
    <source>
        <dbReference type="EMBL" id="MCF7221433.1"/>
    </source>
</evidence>
<name>A0ABS9HT08_9GAMM</name>
<evidence type="ECO:0008006" key="3">
    <source>
        <dbReference type="Google" id="ProtNLM"/>
    </source>
</evidence>
<reference evidence="1" key="2">
    <citation type="submission" date="2022-01" db="EMBL/GenBank/DDBJ databases">
        <authorList>
            <person name="Zhou L.Y."/>
        </authorList>
    </citation>
    <scope>NUCLEOTIDE SEQUENCE</scope>
    <source>
        <strain evidence="1">TLK-CK17</strain>
    </source>
</reference>
<sequence length="147" mass="15885">MSAAGTGRGRLLAIVASVAAVATVVAALVVMDPPAAQREMRIDQKRVRELHRIEAAAHQYLEEHGRLPADLVTLAARPGLRLAVEDPVDGSVYGYEVTGPRSLRLCAGFATDSARGTSGSGFYENDGWYHPAGHHCFERQFDETPEK</sequence>
<proteinExistence type="predicted"/>
<dbReference type="RefSeq" id="WP_237053865.1">
    <property type="nucleotide sequence ID" value="NZ_JAKJPO010000003.1"/>
</dbReference>
<protein>
    <recommendedName>
        <fullName evidence="3">Type II secretion system protein</fullName>
    </recommendedName>
</protein>